<accession>A0A401JGS3</accession>
<dbReference type="PANTHER" id="PTHR32309">
    <property type="entry name" value="TYROSINE-PROTEIN KINASE"/>
    <property type="match status" value="1"/>
</dbReference>
<dbReference type="NCBIfam" id="TIGR01007">
    <property type="entry name" value="eps_fam"/>
    <property type="match status" value="1"/>
</dbReference>
<dbReference type="RefSeq" id="WP_124705614.1">
    <property type="nucleotide sequence ID" value="NZ_BGOW01000027.1"/>
</dbReference>
<keyword evidence="3" id="KW-0808">Transferase</keyword>
<evidence type="ECO:0000313" key="3">
    <source>
        <dbReference type="EMBL" id="GBL46840.1"/>
    </source>
</evidence>
<dbReference type="InterPro" id="IPR050445">
    <property type="entry name" value="Bact_polysacc_biosynth/exp"/>
</dbReference>
<comment type="caution">
    <text evidence="3">The sequence shown here is derived from an EMBL/GenBank/DDBJ whole genome shotgun (WGS) entry which is preliminary data.</text>
</comment>
<dbReference type="EMBL" id="BGOW01000027">
    <property type="protein sequence ID" value="GBL46840.1"/>
    <property type="molecule type" value="Genomic_DNA"/>
</dbReference>
<name>A0A401JGS3_9PROT</name>
<dbReference type="AlphaFoldDB" id="A0A401JGS3"/>
<reference evidence="3 4" key="1">
    <citation type="journal article" date="2019" name="Front. Microbiol.">
        <title>Genomes of Neutrophilic Sulfur-Oxidizing Chemolithoautotrophs Representing 9 Proteobacterial Species From 8 Genera.</title>
        <authorList>
            <person name="Watanabe T."/>
            <person name="Kojima H."/>
            <person name="Umezawa K."/>
            <person name="Hori C."/>
            <person name="Takasuka T.E."/>
            <person name="Kato Y."/>
            <person name="Fukui M."/>
        </authorList>
    </citation>
    <scope>NUCLEOTIDE SEQUENCE [LARGE SCALE GENOMIC DNA]</scope>
    <source>
        <strain evidence="3 4">TTN</strain>
    </source>
</reference>
<dbReference type="InterPro" id="IPR005702">
    <property type="entry name" value="Wzc-like_C"/>
</dbReference>
<dbReference type="OrthoDB" id="9808257at2"/>
<protein>
    <submittedName>
        <fullName evidence="3">Tyrosine-protein kinase Wzc</fullName>
    </submittedName>
</protein>
<dbReference type="InterPro" id="IPR037257">
    <property type="entry name" value="T2SS_E_N_sf"/>
</dbReference>
<keyword evidence="4" id="KW-1185">Reference proteome</keyword>
<dbReference type="CDD" id="cd05387">
    <property type="entry name" value="BY-kinase"/>
    <property type="match status" value="1"/>
</dbReference>
<evidence type="ECO:0000256" key="2">
    <source>
        <dbReference type="ARBA" id="ARBA00022840"/>
    </source>
</evidence>
<dbReference type="SUPFAM" id="SSF52540">
    <property type="entry name" value="P-loop containing nucleoside triphosphate hydrolases"/>
    <property type="match status" value="1"/>
</dbReference>
<dbReference type="GO" id="GO:0005524">
    <property type="term" value="F:ATP binding"/>
    <property type="evidence" value="ECO:0007669"/>
    <property type="project" value="UniProtKB-KW"/>
</dbReference>
<dbReference type="GO" id="GO:0004713">
    <property type="term" value="F:protein tyrosine kinase activity"/>
    <property type="evidence" value="ECO:0007669"/>
    <property type="project" value="TreeGrafter"/>
</dbReference>
<keyword evidence="2" id="KW-0067">ATP-binding</keyword>
<evidence type="ECO:0000313" key="4">
    <source>
        <dbReference type="Proteomes" id="UP000286806"/>
    </source>
</evidence>
<sequence length="287" mass="31189">MKLSTPIPLLTDSRESRMGRILLDKGKLTSAQVEQIVQLQQERGMRFGEAAQVLGFISESDIQQVLAQQFDYPYLQPGEINFPPQLVAAYQPFSKQVETLRAIRSQLMMQWFSAGHKALALVSANPEESSMFAANLAVVFSQLGEHTVLVDGNLRSPLQHELFRLGNRQGLSDILAGRAGLETLCKVDSFLNLSVLPAGTIAPNPQELLGRPAFKAINDGLSSSFDVILYDVSAYSTGTDALAIASLSGGVLLIARKNKTRLADLNEMNEQLGRSGAKVIGSVLVDF</sequence>
<gene>
    <name evidence="3" type="ORF">SFMTTN_2665</name>
</gene>
<dbReference type="Gene3D" id="3.40.50.300">
    <property type="entry name" value="P-loop containing nucleotide triphosphate hydrolases"/>
    <property type="match status" value="1"/>
</dbReference>
<organism evidence="3 4">
    <name type="scientific">Sulfuriferula multivorans</name>
    <dbReference type="NCBI Taxonomy" id="1559896"/>
    <lineage>
        <taxon>Bacteria</taxon>
        <taxon>Pseudomonadati</taxon>
        <taxon>Pseudomonadota</taxon>
        <taxon>Betaproteobacteria</taxon>
        <taxon>Nitrosomonadales</taxon>
        <taxon>Sulfuricellaceae</taxon>
        <taxon>Sulfuriferula</taxon>
    </lineage>
</organism>
<evidence type="ECO:0000256" key="1">
    <source>
        <dbReference type="ARBA" id="ARBA00022741"/>
    </source>
</evidence>
<dbReference type="GO" id="GO:0005886">
    <property type="term" value="C:plasma membrane"/>
    <property type="evidence" value="ECO:0007669"/>
    <property type="project" value="TreeGrafter"/>
</dbReference>
<dbReference type="SUPFAM" id="SSF160246">
    <property type="entry name" value="EspE N-terminal domain-like"/>
    <property type="match status" value="1"/>
</dbReference>
<keyword evidence="3" id="KW-0418">Kinase</keyword>
<dbReference type="NCBIfam" id="TIGR03029">
    <property type="entry name" value="EpsG"/>
    <property type="match status" value="1"/>
</dbReference>
<dbReference type="PANTHER" id="PTHR32309:SF13">
    <property type="entry name" value="FERRIC ENTEROBACTIN TRANSPORT PROTEIN FEPE"/>
    <property type="match status" value="1"/>
</dbReference>
<proteinExistence type="predicted"/>
<keyword evidence="1" id="KW-0547">Nucleotide-binding</keyword>
<dbReference type="InterPro" id="IPR027417">
    <property type="entry name" value="P-loop_NTPase"/>
</dbReference>
<dbReference type="InterPro" id="IPR017479">
    <property type="entry name" value="Tyr_kinase_chain_length_EpsG"/>
</dbReference>
<dbReference type="Proteomes" id="UP000286806">
    <property type="component" value="Unassembled WGS sequence"/>
</dbReference>